<protein>
    <submittedName>
        <fullName evidence="1">Uncharacterized protein</fullName>
    </submittedName>
</protein>
<reference evidence="1" key="1">
    <citation type="submission" date="2022-09" db="EMBL/GenBank/DDBJ databases">
        <title>Fusarium specimens isolated from Avocado Roots.</title>
        <authorList>
            <person name="Stajich J."/>
            <person name="Roper C."/>
            <person name="Heimlech-Rivalta G."/>
        </authorList>
    </citation>
    <scope>NUCLEOTIDE SEQUENCE</scope>
    <source>
        <strain evidence="1">CF00136</strain>
    </source>
</reference>
<proteinExistence type="predicted"/>
<name>A0A9W8RPM8_9HYPO</name>
<organism evidence="1 2">
    <name type="scientific">Fusarium torreyae</name>
    <dbReference type="NCBI Taxonomy" id="1237075"/>
    <lineage>
        <taxon>Eukaryota</taxon>
        <taxon>Fungi</taxon>
        <taxon>Dikarya</taxon>
        <taxon>Ascomycota</taxon>
        <taxon>Pezizomycotina</taxon>
        <taxon>Sordariomycetes</taxon>
        <taxon>Hypocreomycetidae</taxon>
        <taxon>Hypocreales</taxon>
        <taxon>Nectriaceae</taxon>
        <taxon>Fusarium</taxon>
    </lineage>
</organism>
<evidence type="ECO:0000313" key="2">
    <source>
        <dbReference type="Proteomes" id="UP001152049"/>
    </source>
</evidence>
<dbReference type="AlphaFoldDB" id="A0A9W8RPM8"/>
<dbReference type="Proteomes" id="UP001152049">
    <property type="component" value="Unassembled WGS sequence"/>
</dbReference>
<comment type="caution">
    <text evidence="1">The sequence shown here is derived from an EMBL/GenBank/DDBJ whole genome shotgun (WGS) entry which is preliminary data.</text>
</comment>
<dbReference type="EMBL" id="JAOQAZ010000037">
    <property type="protein sequence ID" value="KAJ4248120.1"/>
    <property type="molecule type" value="Genomic_DNA"/>
</dbReference>
<keyword evidence="2" id="KW-1185">Reference proteome</keyword>
<accession>A0A9W8RPM8</accession>
<evidence type="ECO:0000313" key="1">
    <source>
        <dbReference type="EMBL" id="KAJ4248120.1"/>
    </source>
</evidence>
<gene>
    <name evidence="1" type="ORF">NW762_012890</name>
</gene>
<sequence length="118" mass="13763">MCEDCKSNGPQSIVGIPVAYYAERLLKKERFRLRLCYEIQVQILWGLWKHNKTPDDKVSLDHTLSMQLWRECDLNFDYGKDLAKALRVRSMEKAKTLLEADSWGAFQSVGKGKDRRLI</sequence>